<evidence type="ECO:0000313" key="1">
    <source>
        <dbReference type="EnsemblPlants" id="AET6Gv20662900.7"/>
    </source>
</evidence>
<reference evidence="1" key="3">
    <citation type="journal article" date="2017" name="Nature">
        <title>Genome sequence of the progenitor of the wheat D genome Aegilops tauschii.</title>
        <authorList>
            <person name="Luo M.C."/>
            <person name="Gu Y.Q."/>
            <person name="Puiu D."/>
            <person name="Wang H."/>
            <person name="Twardziok S.O."/>
            <person name="Deal K.R."/>
            <person name="Huo N."/>
            <person name="Zhu T."/>
            <person name="Wang L."/>
            <person name="Wang Y."/>
            <person name="McGuire P.E."/>
            <person name="Liu S."/>
            <person name="Long H."/>
            <person name="Ramasamy R.K."/>
            <person name="Rodriguez J.C."/>
            <person name="Van S.L."/>
            <person name="Yuan L."/>
            <person name="Wang Z."/>
            <person name="Xia Z."/>
            <person name="Xiao L."/>
            <person name="Anderson O.D."/>
            <person name="Ouyang S."/>
            <person name="Liang Y."/>
            <person name="Zimin A.V."/>
            <person name="Pertea G."/>
            <person name="Qi P."/>
            <person name="Bennetzen J.L."/>
            <person name="Dai X."/>
            <person name="Dawson M.W."/>
            <person name="Muller H.G."/>
            <person name="Kugler K."/>
            <person name="Rivarola-Duarte L."/>
            <person name="Spannagl M."/>
            <person name="Mayer K.F.X."/>
            <person name="Lu F.H."/>
            <person name="Bevan M.W."/>
            <person name="Leroy P."/>
            <person name="Li P."/>
            <person name="You F.M."/>
            <person name="Sun Q."/>
            <person name="Liu Z."/>
            <person name="Lyons E."/>
            <person name="Wicker T."/>
            <person name="Salzberg S.L."/>
            <person name="Devos K.M."/>
            <person name="Dvorak J."/>
        </authorList>
    </citation>
    <scope>NUCLEOTIDE SEQUENCE [LARGE SCALE GENOMIC DNA]</scope>
    <source>
        <strain evidence="1">cv. AL8/78</strain>
    </source>
</reference>
<protein>
    <submittedName>
        <fullName evidence="1">Uncharacterized protein</fullName>
    </submittedName>
</protein>
<keyword evidence="2" id="KW-1185">Reference proteome</keyword>
<sequence>TPFSVKLTEYKVVMPDQQKICASLAHIYHSRVYDFHISQFKIFLFWHSHGYQQSVKQRNIHGRYTGIHKNVHRMVLPFCHRATITFWSAISSSNSISQKLEFTSKQTIHQATEEKVVVSFSWHQDAIQAFTLRNRTSSLYINGVPYRFNMDTSKEYMPRVVADHYDYSSPKEFASAFLLTCS</sequence>
<dbReference type="AlphaFoldDB" id="A0A453P9Z4"/>
<reference evidence="2" key="1">
    <citation type="journal article" date="2014" name="Science">
        <title>Ancient hybridizations among the ancestral genomes of bread wheat.</title>
        <authorList>
            <consortium name="International Wheat Genome Sequencing Consortium,"/>
            <person name="Marcussen T."/>
            <person name="Sandve S.R."/>
            <person name="Heier L."/>
            <person name="Spannagl M."/>
            <person name="Pfeifer M."/>
            <person name="Jakobsen K.S."/>
            <person name="Wulff B.B."/>
            <person name="Steuernagel B."/>
            <person name="Mayer K.F."/>
            <person name="Olsen O.A."/>
        </authorList>
    </citation>
    <scope>NUCLEOTIDE SEQUENCE [LARGE SCALE GENOMIC DNA]</scope>
    <source>
        <strain evidence="2">cv. AL8/78</strain>
    </source>
</reference>
<name>A0A453P9Z4_AEGTS</name>
<dbReference type="EnsemblPlants" id="AET6Gv20662900.7">
    <property type="protein sequence ID" value="AET6Gv20662900.7"/>
    <property type="gene ID" value="AET6Gv20662900"/>
</dbReference>
<proteinExistence type="predicted"/>
<dbReference type="Proteomes" id="UP000015105">
    <property type="component" value="Chromosome 6D"/>
</dbReference>
<reference evidence="1" key="5">
    <citation type="journal article" date="2021" name="G3 (Bethesda)">
        <title>Aegilops tauschii genome assembly Aet v5.0 features greater sequence contiguity and improved annotation.</title>
        <authorList>
            <person name="Wang L."/>
            <person name="Zhu T."/>
            <person name="Rodriguez J.C."/>
            <person name="Deal K.R."/>
            <person name="Dubcovsky J."/>
            <person name="McGuire P.E."/>
            <person name="Lux T."/>
            <person name="Spannagl M."/>
            <person name="Mayer K.F.X."/>
            <person name="Baldrich P."/>
            <person name="Meyers B.C."/>
            <person name="Huo N."/>
            <person name="Gu Y.Q."/>
            <person name="Zhou H."/>
            <person name="Devos K.M."/>
            <person name="Bennetzen J.L."/>
            <person name="Unver T."/>
            <person name="Budak H."/>
            <person name="Gulick P.J."/>
            <person name="Galiba G."/>
            <person name="Kalapos B."/>
            <person name="Nelson D.R."/>
            <person name="Li P."/>
            <person name="You F.M."/>
            <person name="Luo M.C."/>
            <person name="Dvorak J."/>
        </authorList>
    </citation>
    <scope>NUCLEOTIDE SEQUENCE [LARGE SCALE GENOMIC DNA]</scope>
    <source>
        <strain evidence="1">cv. AL8/78</strain>
    </source>
</reference>
<evidence type="ECO:0000313" key="2">
    <source>
        <dbReference type="Proteomes" id="UP000015105"/>
    </source>
</evidence>
<dbReference type="Gramene" id="AET6Gv20662900.7">
    <property type="protein sequence ID" value="AET6Gv20662900.7"/>
    <property type="gene ID" value="AET6Gv20662900"/>
</dbReference>
<organism evidence="1 2">
    <name type="scientific">Aegilops tauschii subsp. strangulata</name>
    <name type="common">Goatgrass</name>
    <dbReference type="NCBI Taxonomy" id="200361"/>
    <lineage>
        <taxon>Eukaryota</taxon>
        <taxon>Viridiplantae</taxon>
        <taxon>Streptophyta</taxon>
        <taxon>Embryophyta</taxon>
        <taxon>Tracheophyta</taxon>
        <taxon>Spermatophyta</taxon>
        <taxon>Magnoliopsida</taxon>
        <taxon>Liliopsida</taxon>
        <taxon>Poales</taxon>
        <taxon>Poaceae</taxon>
        <taxon>BOP clade</taxon>
        <taxon>Pooideae</taxon>
        <taxon>Triticodae</taxon>
        <taxon>Triticeae</taxon>
        <taxon>Triticinae</taxon>
        <taxon>Aegilops</taxon>
    </lineage>
</organism>
<accession>A0A453P9Z4</accession>
<reference evidence="2" key="2">
    <citation type="journal article" date="2017" name="Nat. Plants">
        <title>The Aegilops tauschii genome reveals multiple impacts of transposons.</title>
        <authorList>
            <person name="Zhao G."/>
            <person name="Zou C."/>
            <person name="Li K."/>
            <person name="Wang K."/>
            <person name="Li T."/>
            <person name="Gao L."/>
            <person name="Zhang X."/>
            <person name="Wang H."/>
            <person name="Yang Z."/>
            <person name="Liu X."/>
            <person name="Jiang W."/>
            <person name="Mao L."/>
            <person name="Kong X."/>
            <person name="Jiao Y."/>
            <person name="Jia J."/>
        </authorList>
    </citation>
    <scope>NUCLEOTIDE SEQUENCE [LARGE SCALE GENOMIC DNA]</scope>
    <source>
        <strain evidence="2">cv. AL8/78</strain>
    </source>
</reference>
<reference evidence="1" key="4">
    <citation type="submission" date="2019-03" db="UniProtKB">
        <authorList>
            <consortium name="EnsemblPlants"/>
        </authorList>
    </citation>
    <scope>IDENTIFICATION</scope>
</reference>